<reference evidence="3 4" key="2">
    <citation type="journal article" date="2016" name="Genome Announc.">
        <title>Draft Genome Sequences of Streptomyces scabiei S58, Streptomyces turgidiscabies T45, and Streptomyces acidiscabies a10, the Pathogens of Potato Common Scab, Isolated in Japan.</title>
        <authorList>
            <person name="Tomihama T."/>
            <person name="Nishi Y."/>
            <person name="Sakai M."/>
            <person name="Ikenaga M."/>
            <person name="Okubo T."/>
            <person name="Ikeda S."/>
        </authorList>
    </citation>
    <scope>NUCLEOTIDE SEQUENCE [LARGE SCALE GENOMIC DNA]</scope>
    <source>
        <strain evidence="3 4">S58</strain>
    </source>
</reference>
<protein>
    <recommendedName>
        <fullName evidence="5">Integrase</fullName>
    </recommendedName>
</protein>
<name>A0A100JNF4_STRSC</name>
<organism evidence="3 4">
    <name type="scientific">Streptomyces scabiei</name>
    <dbReference type="NCBI Taxonomy" id="1930"/>
    <lineage>
        <taxon>Bacteria</taxon>
        <taxon>Bacillati</taxon>
        <taxon>Actinomycetota</taxon>
        <taxon>Actinomycetes</taxon>
        <taxon>Kitasatosporales</taxon>
        <taxon>Streptomycetaceae</taxon>
        <taxon>Streptomyces</taxon>
    </lineage>
</organism>
<dbReference type="EMBL" id="BCMM01000013">
    <property type="protein sequence ID" value="GAQ62741.1"/>
    <property type="molecule type" value="Genomic_DNA"/>
</dbReference>
<dbReference type="AlphaFoldDB" id="A0A100JNF4"/>
<dbReference type="Gene3D" id="1.10.443.10">
    <property type="entry name" value="Intergrase catalytic core"/>
    <property type="match status" value="1"/>
</dbReference>
<dbReference type="InterPro" id="IPR011010">
    <property type="entry name" value="DNA_brk_join_enz"/>
</dbReference>
<reference evidence="4" key="3">
    <citation type="submission" date="2016-02" db="EMBL/GenBank/DDBJ databases">
        <title>Draft genome of pathogenic Streptomyces sp. in Japan.</title>
        <authorList>
            <person name="Tomihama T."/>
            <person name="Ikenaga M."/>
            <person name="Sakai M."/>
            <person name="Okubo T."/>
            <person name="Ikeda S."/>
        </authorList>
    </citation>
    <scope>NUCLEOTIDE SEQUENCE [LARGE SCALE GENOMIC DNA]</scope>
    <source>
        <strain evidence="4">S58</strain>
    </source>
</reference>
<dbReference type="GO" id="GO:0003677">
    <property type="term" value="F:DNA binding"/>
    <property type="evidence" value="ECO:0007669"/>
    <property type="project" value="InterPro"/>
</dbReference>
<proteinExistence type="predicted"/>
<sequence length="61" mass="6429">MLEAGESVVTVARWLGHSSPTVALRYHAHLIPDAGRKGRTPIDGLLGRPTAGRDSPDSPQG</sequence>
<dbReference type="Proteomes" id="UP000067448">
    <property type="component" value="Unassembled WGS sequence"/>
</dbReference>
<evidence type="ECO:0000256" key="1">
    <source>
        <dbReference type="ARBA" id="ARBA00023172"/>
    </source>
</evidence>
<dbReference type="InterPro" id="IPR013762">
    <property type="entry name" value="Integrase-like_cat_sf"/>
</dbReference>
<comment type="caution">
    <text evidence="3">The sequence shown here is derived from an EMBL/GenBank/DDBJ whole genome shotgun (WGS) entry which is preliminary data.</text>
</comment>
<gene>
    <name evidence="3" type="ORF">SsS58_03111</name>
</gene>
<reference evidence="4" key="1">
    <citation type="submission" date="2015-11" db="EMBL/GenBank/DDBJ databases">
        <authorList>
            <consortium name="Cross-ministerial Strategic Innovation Promotion Program (SIP) consortium"/>
            <person name="Tomihama T."/>
            <person name="Ikenaga M."/>
            <person name="Sakai M."/>
            <person name="Okubo T."/>
            <person name="Ikeda S."/>
        </authorList>
    </citation>
    <scope>NUCLEOTIDE SEQUENCE [LARGE SCALE GENOMIC DNA]</scope>
    <source>
        <strain evidence="4">S58</strain>
    </source>
</reference>
<dbReference type="SUPFAM" id="SSF56349">
    <property type="entry name" value="DNA breaking-rejoining enzymes"/>
    <property type="match status" value="1"/>
</dbReference>
<evidence type="ECO:0000256" key="2">
    <source>
        <dbReference type="SAM" id="MobiDB-lite"/>
    </source>
</evidence>
<dbReference type="GO" id="GO:0015074">
    <property type="term" value="P:DNA integration"/>
    <property type="evidence" value="ECO:0007669"/>
    <property type="project" value="InterPro"/>
</dbReference>
<dbReference type="GO" id="GO:0006310">
    <property type="term" value="P:DNA recombination"/>
    <property type="evidence" value="ECO:0007669"/>
    <property type="project" value="UniProtKB-KW"/>
</dbReference>
<evidence type="ECO:0008006" key="5">
    <source>
        <dbReference type="Google" id="ProtNLM"/>
    </source>
</evidence>
<feature type="region of interest" description="Disordered" evidence="2">
    <location>
        <begin position="33"/>
        <end position="61"/>
    </location>
</feature>
<evidence type="ECO:0000313" key="3">
    <source>
        <dbReference type="EMBL" id="GAQ62741.1"/>
    </source>
</evidence>
<accession>A0A100JNF4</accession>
<keyword evidence="1" id="KW-0233">DNA recombination</keyword>
<evidence type="ECO:0000313" key="4">
    <source>
        <dbReference type="Proteomes" id="UP000067448"/>
    </source>
</evidence>